<evidence type="ECO:0000313" key="2">
    <source>
        <dbReference type="Proteomes" id="UP000289738"/>
    </source>
</evidence>
<comment type="caution">
    <text evidence="1">The sequence shown here is derived from an EMBL/GenBank/DDBJ whole genome shotgun (WGS) entry which is preliminary data.</text>
</comment>
<organism evidence="1 2">
    <name type="scientific">Arachis hypogaea</name>
    <name type="common">Peanut</name>
    <dbReference type="NCBI Taxonomy" id="3818"/>
    <lineage>
        <taxon>Eukaryota</taxon>
        <taxon>Viridiplantae</taxon>
        <taxon>Streptophyta</taxon>
        <taxon>Embryophyta</taxon>
        <taxon>Tracheophyta</taxon>
        <taxon>Spermatophyta</taxon>
        <taxon>Magnoliopsida</taxon>
        <taxon>eudicotyledons</taxon>
        <taxon>Gunneridae</taxon>
        <taxon>Pentapetalae</taxon>
        <taxon>rosids</taxon>
        <taxon>fabids</taxon>
        <taxon>Fabales</taxon>
        <taxon>Fabaceae</taxon>
        <taxon>Papilionoideae</taxon>
        <taxon>50 kb inversion clade</taxon>
        <taxon>dalbergioids sensu lato</taxon>
        <taxon>Dalbergieae</taxon>
        <taxon>Pterocarpus clade</taxon>
        <taxon>Arachis</taxon>
    </lineage>
</organism>
<dbReference type="EMBL" id="SDMP01000016">
    <property type="protein sequence ID" value="RYR03680.1"/>
    <property type="molecule type" value="Genomic_DNA"/>
</dbReference>
<evidence type="ECO:0000313" key="1">
    <source>
        <dbReference type="EMBL" id="RYR03680.1"/>
    </source>
</evidence>
<dbReference type="Proteomes" id="UP000289738">
    <property type="component" value="Chromosome B06"/>
</dbReference>
<proteinExistence type="predicted"/>
<gene>
    <name evidence="1" type="ORF">Ahy_B06g082854</name>
</gene>
<name>A0A444YNZ2_ARAHY</name>
<dbReference type="AlphaFoldDB" id="A0A444YNZ2"/>
<sequence length="87" mass="9877">MQNLFLPPNFLEIRTKLQTWLLKLLCQSFQDFPRVLRLAKLSNNGAVLLCKNTGFSLSSLKWRNLLGGHGSSRGVFLCAYVEKVHKA</sequence>
<protein>
    <submittedName>
        <fullName evidence="1">Uncharacterized protein</fullName>
    </submittedName>
</protein>
<dbReference type="InterPro" id="IPR009902">
    <property type="entry name" value="DUF1442"/>
</dbReference>
<dbReference type="Pfam" id="PF07279">
    <property type="entry name" value="DUF1442"/>
    <property type="match status" value="1"/>
</dbReference>
<keyword evidence="2" id="KW-1185">Reference proteome</keyword>
<reference evidence="1 2" key="1">
    <citation type="submission" date="2019-01" db="EMBL/GenBank/DDBJ databases">
        <title>Sequencing of cultivated peanut Arachis hypogaea provides insights into genome evolution and oil improvement.</title>
        <authorList>
            <person name="Chen X."/>
        </authorList>
    </citation>
    <scope>NUCLEOTIDE SEQUENCE [LARGE SCALE GENOMIC DNA]</scope>
    <source>
        <strain evidence="2">cv. Fuhuasheng</strain>
        <tissue evidence="1">Leaves</tissue>
    </source>
</reference>
<accession>A0A444YNZ2</accession>